<sequence length="88" mass="9289">MTARSHPCSACPGPVVARSREAMQVWVNGETHEVPEGTTLSALLESLQVGGPGVAVEVNAEVVRRARHPEHHLQAGDRVEIVTFVGGG</sequence>
<name>Q1D7A5_MYXXD</name>
<gene>
    <name evidence="1" type="primary">thiS</name>
    <name evidence="1" type="ordered locus">MXAN_3269</name>
</gene>
<dbReference type="PANTHER" id="PTHR34472:SF1">
    <property type="entry name" value="SULFUR CARRIER PROTEIN THIS"/>
    <property type="match status" value="1"/>
</dbReference>
<dbReference type="InterPro" id="IPR003749">
    <property type="entry name" value="ThiS/MoaD-like"/>
</dbReference>
<evidence type="ECO:0000313" key="1">
    <source>
        <dbReference type="EMBL" id="ABF92347.1"/>
    </source>
</evidence>
<dbReference type="KEGG" id="mxa:MXAN_3269"/>
<dbReference type="HOGENOM" id="CLU_174611_2_1_7"/>
<dbReference type="Pfam" id="PF02597">
    <property type="entry name" value="ThiS"/>
    <property type="match status" value="1"/>
</dbReference>
<dbReference type="SUPFAM" id="SSF54285">
    <property type="entry name" value="MoaD/ThiS"/>
    <property type="match status" value="1"/>
</dbReference>
<dbReference type="STRING" id="246197.MXAN_3269"/>
<dbReference type="InterPro" id="IPR010035">
    <property type="entry name" value="Thi_S"/>
</dbReference>
<dbReference type="PANTHER" id="PTHR34472">
    <property type="entry name" value="SULFUR CARRIER PROTEIN THIS"/>
    <property type="match status" value="1"/>
</dbReference>
<dbReference type="NCBIfam" id="TIGR01683">
    <property type="entry name" value="thiS"/>
    <property type="match status" value="1"/>
</dbReference>
<dbReference type="EMBL" id="CP000113">
    <property type="protein sequence ID" value="ABF92347.1"/>
    <property type="molecule type" value="Genomic_DNA"/>
</dbReference>
<evidence type="ECO:0000313" key="2">
    <source>
        <dbReference type="Proteomes" id="UP000002402"/>
    </source>
</evidence>
<dbReference type="EnsemblBacteria" id="ABF92347">
    <property type="protein sequence ID" value="ABF92347"/>
    <property type="gene ID" value="MXAN_3269"/>
</dbReference>
<dbReference type="Proteomes" id="UP000002402">
    <property type="component" value="Chromosome"/>
</dbReference>
<proteinExistence type="predicted"/>
<accession>Q1D7A5</accession>
<keyword evidence="2" id="KW-1185">Reference proteome</keyword>
<dbReference type="eggNOG" id="COG2104">
    <property type="taxonomic scope" value="Bacteria"/>
</dbReference>
<dbReference type="CDD" id="cd00565">
    <property type="entry name" value="Ubl_ThiS"/>
    <property type="match status" value="1"/>
</dbReference>
<dbReference type="InterPro" id="IPR012675">
    <property type="entry name" value="Beta-grasp_dom_sf"/>
</dbReference>
<reference evidence="1 2" key="1">
    <citation type="journal article" date="2006" name="Proc. Natl. Acad. Sci. U.S.A.">
        <title>Evolution of sensory complexity recorded in a myxobacterial genome.</title>
        <authorList>
            <person name="Goldman B.S."/>
            <person name="Nierman W.C."/>
            <person name="Kaiser D."/>
            <person name="Slater S.C."/>
            <person name="Durkin A.S."/>
            <person name="Eisen J.A."/>
            <person name="Ronning C.M."/>
            <person name="Barbazuk W.B."/>
            <person name="Blanchard M."/>
            <person name="Field C."/>
            <person name="Halling C."/>
            <person name="Hinkle G."/>
            <person name="Iartchuk O."/>
            <person name="Kim H.S."/>
            <person name="Mackenzie C."/>
            <person name="Madupu R."/>
            <person name="Miller N."/>
            <person name="Shvartsbeyn A."/>
            <person name="Sullivan S.A."/>
            <person name="Vaudin M."/>
            <person name="Wiegand R."/>
            <person name="Kaplan H.B."/>
        </authorList>
    </citation>
    <scope>NUCLEOTIDE SEQUENCE [LARGE SCALE GENOMIC DNA]</scope>
    <source>
        <strain evidence="2">DK1622</strain>
    </source>
</reference>
<dbReference type="Gene3D" id="3.10.20.30">
    <property type="match status" value="1"/>
</dbReference>
<organism evidence="1 2">
    <name type="scientific">Myxococcus xanthus (strain DK1622)</name>
    <dbReference type="NCBI Taxonomy" id="246197"/>
    <lineage>
        <taxon>Bacteria</taxon>
        <taxon>Pseudomonadati</taxon>
        <taxon>Myxococcota</taxon>
        <taxon>Myxococcia</taxon>
        <taxon>Myxococcales</taxon>
        <taxon>Cystobacterineae</taxon>
        <taxon>Myxococcaceae</taxon>
        <taxon>Myxococcus</taxon>
    </lineage>
</organism>
<dbReference type="AlphaFoldDB" id="Q1D7A5"/>
<protein>
    <submittedName>
        <fullName evidence="1">Thiamine biosynthesis protein ThiS</fullName>
    </submittedName>
</protein>
<dbReference type="InterPro" id="IPR016155">
    <property type="entry name" value="Mopterin_synth/thiamin_S_b"/>
</dbReference>